<organism evidence="2 3">
    <name type="scientific">Micractinium conductrix</name>
    <dbReference type="NCBI Taxonomy" id="554055"/>
    <lineage>
        <taxon>Eukaryota</taxon>
        <taxon>Viridiplantae</taxon>
        <taxon>Chlorophyta</taxon>
        <taxon>core chlorophytes</taxon>
        <taxon>Trebouxiophyceae</taxon>
        <taxon>Chlorellales</taxon>
        <taxon>Chlorellaceae</taxon>
        <taxon>Chlorella clade</taxon>
        <taxon>Micractinium</taxon>
    </lineage>
</organism>
<feature type="compositionally biased region" description="Low complexity" evidence="1">
    <location>
        <begin position="348"/>
        <end position="364"/>
    </location>
</feature>
<dbReference type="Proteomes" id="UP000239649">
    <property type="component" value="Unassembled WGS sequence"/>
</dbReference>
<evidence type="ECO:0000313" key="3">
    <source>
        <dbReference type="Proteomes" id="UP000239649"/>
    </source>
</evidence>
<accession>A0A2P6VQI6</accession>
<gene>
    <name evidence="2" type="ORF">C2E20_0854</name>
</gene>
<feature type="region of interest" description="Disordered" evidence="1">
    <location>
        <begin position="463"/>
        <end position="495"/>
    </location>
</feature>
<protein>
    <submittedName>
        <fullName evidence="2">Uncharacterized protein</fullName>
    </submittedName>
</protein>
<feature type="region of interest" description="Disordered" evidence="1">
    <location>
        <begin position="336"/>
        <end position="364"/>
    </location>
</feature>
<sequence length="527" mass="54165">MAGKVGASLRLQALANSVIAAYAVGGEGDEASRSQLSVEVAAMQLFTLTAKSLEPGTGFALVNARQIVRNHHEAAMDRLKAAAAAEAAGVSPGRFSTAAVQEQAQRLKQLSFELCVCSRRELPKVLTLLQATRLCGLLKLGEEALAAYGAATRRRGRAATPDGSSPDRRPRKSPSPSPGRRGKRKTPERPAAGRSRFGLWHGGANGGAAAAEGDEPPCRRRSSSGGQEGSAVLQPKQLFACADNIGSSGGAGGAGESCAGGCAEWAAFKAFMASPRKPATPASPAVGTAQQQAQQDAQQAQQDAQQQQQDQQAEAMDAMDVDLLCLAAQQCELGSGGGRSTPLSPSCQKQLQQQQEQAEQGPQVQMTPVKQMCSLLQLSPVGQSSAGGEAPAEGSHATSVAPRPAGRSLLLRHAGPASQRAAVAAEIIAADVMMLLREDSGGLQGADSSMADCDVGGSIGEAFVDPQHDVPLPRPAPHPQQRQPGGGPPSAPASGARLLWVGGVRVLSCPAVAQQNGSDRLSMGKSD</sequence>
<feature type="region of interest" description="Disordered" evidence="1">
    <location>
        <begin position="382"/>
        <end position="401"/>
    </location>
</feature>
<keyword evidence="3" id="KW-1185">Reference proteome</keyword>
<dbReference type="AlphaFoldDB" id="A0A2P6VQI6"/>
<evidence type="ECO:0000256" key="1">
    <source>
        <dbReference type="SAM" id="MobiDB-lite"/>
    </source>
</evidence>
<evidence type="ECO:0000313" key="2">
    <source>
        <dbReference type="EMBL" id="PSC76366.1"/>
    </source>
</evidence>
<feature type="region of interest" description="Disordered" evidence="1">
    <location>
        <begin position="275"/>
        <end position="315"/>
    </location>
</feature>
<comment type="caution">
    <text evidence="2">The sequence shown here is derived from an EMBL/GenBank/DDBJ whole genome shotgun (WGS) entry which is preliminary data.</text>
</comment>
<feature type="compositionally biased region" description="Low complexity" evidence="1">
    <location>
        <begin position="289"/>
        <end position="313"/>
    </location>
</feature>
<reference evidence="2 3" key="1">
    <citation type="journal article" date="2018" name="Plant J.">
        <title>Genome sequences of Chlorella sorokiniana UTEX 1602 and Micractinium conductrix SAG 241.80: implications to maltose excretion by a green alga.</title>
        <authorList>
            <person name="Arriola M.B."/>
            <person name="Velmurugan N."/>
            <person name="Zhang Y."/>
            <person name="Plunkett M.H."/>
            <person name="Hondzo H."/>
            <person name="Barney B.M."/>
        </authorList>
    </citation>
    <scope>NUCLEOTIDE SEQUENCE [LARGE SCALE GENOMIC DNA]</scope>
    <source>
        <strain evidence="2 3">SAG 241.80</strain>
    </source>
</reference>
<name>A0A2P6VQI6_9CHLO</name>
<proteinExistence type="predicted"/>
<feature type="region of interest" description="Disordered" evidence="1">
    <location>
        <begin position="151"/>
        <end position="231"/>
    </location>
</feature>
<dbReference type="EMBL" id="LHPF02000001">
    <property type="protein sequence ID" value="PSC76366.1"/>
    <property type="molecule type" value="Genomic_DNA"/>
</dbReference>